<proteinExistence type="inferred from homology"/>
<evidence type="ECO:0000313" key="9">
    <source>
        <dbReference type="Proteomes" id="UP000075663"/>
    </source>
</evidence>
<dbReference type="GO" id="GO:0016746">
    <property type="term" value="F:acyltransferase activity"/>
    <property type="evidence" value="ECO:0007669"/>
    <property type="project" value="UniProtKB-KW"/>
</dbReference>
<dbReference type="InterPro" id="IPR001451">
    <property type="entry name" value="Hexapep"/>
</dbReference>
<feature type="binding site" evidence="6">
    <location>
        <position position="133"/>
    </location>
    <ligand>
        <name>acetyl-CoA</name>
        <dbReference type="ChEBI" id="CHEBI:57288"/>
    </ligand>
</feature>
<dbReference type="Pfam" id="PF17836">
    <property type="entry name" value="PglD_N"/>
    <property type="match status" value="1"/>
</dbReference>
<dbReference type="InterPro" id="IPR011004">
    <property type="entry name" value="Trimer_LpxA-like_sf"/>
</dbReference>
<evidence type="ECO:0000256" key="6">
    <source>
        <dbReference type="PIRSR" id="PIRSR620019-2"/>
    </source>
</evidence>
<keyword evidence="3" id="KW-0677">Repeat</keyword>
<comment type="caution">
    <text evidence="8">The sequence shown here is derived from an EMBL/GenBank/DDBJ whole genome shotgun (WGS) entry which is preliminary data.</text>
</comment>
<dbReference type="Proteomes" id="UP000075663">
    <property type="component" value="Unassembled WGS sequence"/>
</dbReference>
<reference evidence="8 9" key="1">
    <citation type="submission" date="2016-01" db="EMBL/GenBank/DDBJ databases">
        <title>Genome sequencing of Roseivirga seohaensis SW-152.</title>
        <authorList>
            <person name="Selvaratnam C."/>
            <person name="Thevarajoo S."/>
            <person name="Goh K.M."/>
            <person name="Ee R."/>
            <person name="Chan K.-G."/>
            <person name="Chong C.S."/>
        </authorList>
    </citation>
    <scope>NUCLEOTIDE SEQUENCE [LARGE SCALE GENOMIC DNA]</scope>
    <source>
        <strain evidence="8 9">SW-152</strain>
    </source>
</reference>
<evidence type="ECO:0000313" key="8">
    <source>
        <dbReference type="EMBL" id="KYG79862.1"/>
    </source>
</evidence>
<dbReference type="AlphaFoldDB" id="A0A150XMK1"/>
<evidence type="ECO:0000256" key="3">
    <source>
        <dbReference type="ARBA" id="ARBA00022737"/>
    </source>
</evidence>
<gene>
    <name evidence="8" type="ORF">AWW67_11165</name>
</gene>
<feature type="domain" description="PglD N-terminal" evidence="7">
    <location>
        <begin position="2"/>
        <end position="72"/>
    </location>
</feature>
<dbReference type="RefSeq" id="WP_062302887.1">
    <property type="nucleotide sequence ID" value="NZ_LRPB01000048.1"/>
</dbReference>
<dbReference type="STRING" id="1914963.AWW67_11165"/>
<dbReference type="InterPro" id="IPR041561">
    <property type="entry name" value="PglD_N"/>
</dbReference>
<sequence>MVLFGASGHAKVIMNIANLLGYKVDFLIDDNRKIQKFCDLPVFGRNQILLNENSMVISIGDNRVRREISEWLKCRFEILIHPASILDTTVTTLEGTVIMAGVVINRDTQVGKHVIINTSSSIDHDCIIEDYVHISPNATLCGTVHVGEGTQIGAGAVVSPNIKIGKWAVIGAGAVIIRDIPDFAVVVGNPGKIIKYTND</sequence>
<dbReference type="Gene3D" id="2.160.10.10">
    <property type="entry name" value="Hexapeptide repeat proteins"/>
    <property type="match status" value="1"/>
</dbReference>
<evidence type="ECO:0000256" key="2">
    <source>
        <dbReference type="ARBA" id="ARBA00022679"/>
    </source>
</evidence>
<dbReference type="PANTHER" id="PTHR43300">
    <property type="entry name" value="ACETYLTRANSFERASE"/>
    <property type="match status" value="1"/>
</dbReference>
<comment type="similarity">
    <text evidence="1">Belongs to the transferase hexapeptide repeat family.</text>
</comment>
<dbReference type="SUPFAM" id="SSF51161">
    <property type="entry name" value="Trimeric LpxA-like enzymes"/>
    <property type="match status" value="1"/>
</dbReference>
<evidence type="ECO:0000256" key="5">
    <source>
        <dbReference type="PIRSR" id="PIRSR620019-1"/>
    </source>
</evidence>
<feature type="active site" description="Proton acceptor" evidence="5">
    <location>
        <position position="124"/>
    </location>
</feature>
<evidence type="ECO:0000256" key="4">
    <source>
        <dbReference type="ARBA" id="ARBA00023315"/>
    </source>
</evidence>
<organism evidence="8 9">
    <name type="scientific">Roseivirga seohaensis</name>
    <dbReference type="NCBI Taxonomy" id="1914963"/>
    <lineage>
        <taxon>Bacteria</taxon>
        <taxon>Pseudomonadati</taxon>
        <taxon>Bacteroidota</taxon>
        <taxon>Cytophagia</taxon>
        <taxon>Cytophagales</taxon>
        <taxon>Roseivirgaceae</taxon>
        <taxon>Roseivirga</taxon>
    </lineage>
</organism>
<name>A0A150XMK1_9BACT</name>
<dbReference type="EMBL" id="LRPB01000048">
    <property type="protein sequence ID" value="KYG79862.1"/>
    <property type="molecule type" value="Genomic_DNA"/>
</dbReference>
<dbReference type="InterPro" id="IPR050179">
    <property type="entry name" value="Trans_hexapeptide_repeat"/>
</dbReference>
<evidence type="ECO:0000256" key="1">
    <source>
        <dbReference type="ARBA" id="ARBA00007274"/>
    </source>
</evidence>
<feature type="binding site" evidence="6">
    <location>
        <position position="60"/>
    </location>
    <ligand>
        <name>substrate</name>
    </ligand>
</feature>
<dbReference type="InterPro" id="IPR018357">
    <property type="entry name" value="Hexapep_transf_CS"/>
</dbReference>
<accession>A0A150XMK1</accession>
<evidence type="ECO:0000259" key="7">
    <source>
        <dbReference type="Pfam" id="PF17836"/>
    </source>
</evidence>
<feature type="site" description="Increases basicity of active site His" evidence="5">
    <location>
        <position position="125"/>
    </location>
</feature>
<dbReference type="InterPro" id="IPR020019">
    <property type="entry name" value="AcTrfase_PglD-like"/>
</dbReference>
<dbReference type="PROSITE" id="PS00101">
    <property type="entry name" value="HEXAPEP_TRANSFERASES"/>
    <property type="match status" value="1"/>
</dbReference>
<dbReference type="PANTHER" id="PTHR43300:SF7">
    <property type="entry name" value="UDP-N-ACETYLBACILLOSAMINE N-ACETYLTRANSFERASE"/>
    <property type="match status" value="1"/>
</dbReference>
<dbReference type="Gene3D" id="3.40.50.20">
    <property type="match status" value="1"/>
</dbReference>
<feature type="binding site" evidence="6">
    <location>
        <begin position="7"/>
        <end position="9"/>
    </location>
    <ligand>
        <name>substrate</name>
    </ligand>
</feature>
<dbReference type="CDD" id="cd03360">
    <property type="entry name" value="LbH_AT_putative"/>
    <property type="match status" value="1"/>
</dbReference>
<protein>
    <submittedName>
        <fullName evidence="8">Acetyltransferase</fullName>
    </submittedName>
</protein>
<keyword evidence="2" id="KW-0808">Transferase</keyword>
<keyword evidence="4" id="KW-0012">Acyltransferase</keyword>
<dbReference type="Pfam" id="PF00132">
    <property type="entry name" value="Hexapep"/>
    <property type="match status" value="2"/>
</dbReference>
<dbReference type="NCBIfam" id="TIGR03570">
    <property type="entry name" value="NeuD_NnaD"/>
    <property type="match status" value="1"/>
</dbReference>